<accession>A0A139LPJ6</accession>
<organism evidence="1">
    <name type="scientific">Bacteroides intestinalis</name>
    <dbReference type="NCBI Taxonomy" id="329854"/>
    <lineage>
        <taxon>Bacteria</taxon>
        <taxon>Pseudomonadati</taxon>
        <taxon>Bacteroidota</taxon>
        <taxon>Bacteroidia</taxon>
        <taxon>Bacteroidales</taxon>
        <taxon>Bacteroidaceae</taxon>
        <taxon>Bacteroides</taxon>
    </lineage>
</organism>
<sequence>MTYGQLMNNLSFNETFRYRVKQMDEFMKRFNGIESIPLPLEDSLKRCTNMLYLFDSELFRNNPDSVKNAVFEFIEAAVEDSTSLHYTDSTWTAEVLCHCHYKNKEEKVTLFLKPEQVEVYVYRWVIVGAKGEILDLEPLKRNHGLDIQPDNHEVGFIDLSKIAAIGNENILNYSEKNYLPDALSVFYALIYSGQLTLAVVEKTKFHLWQVPGYTFTVERVEREGNNTGWLISSFKRIDGNKRDNCSEELYR</sequence>
<gene>
    <name evidence="1" type="ORF">HMPREF2531_01430</name>
</gene>
<protein>
    <submittedName>
        <fullName evidence="1">Uncharacterized protein</fullName>
    </submittedName>
</protein>
<dbReference type="EMBL" id="LTDF01000058">
    <property type="protein sequence ID" value="KXT53390.1"/>
    <property type="molecule type" value="Genomic_DNA"/>
</dbReference>
<dbReference type="PATRIC" id="fig|329854.7.peg.1457"/>
<evidence type="ECO:0000313" key="2">
    <source>
        <dbReference type="Proteomes" id="UP000070319"/>
    </source>
</evidence>
<evidence type="ECO:0000313" key="1">
    <source>
        <dbReference type="EMBL" id="KXT53390.1"/>
    </source>
</evidence>
<dbReference type="Proteomes" id="UP000070319">
    <property type="component" value="Unassembled WGS sequence"/>
</dbReference>
<proteinExistence type="predicted"/>
<reference evidence="1 2" key="1">
    <citation type="submission" date="2016-02" db="EMBL/GenBank/DDBJ databases">
        <authorList>
            <person name="Wen L."/>
            <person name="He K."/>
            <person name="Yang H."/>
        </authorList>
    </citation>
    <scope>NUCLEOTIDE SEQUENCE [LARGE SCALE GENOMIC DNA]</scope>
    <source>
        <strain evidence="1 2">KLE1704</strain>
    </source>
</reference>
<dbReference type="AlphaFoldDB" id="A0A139LPJ6"/>
<name>A0A139LPJ6_9BACE</name>
<comment type="caution">
    <text evidence="1">The sequence shown here is derived from an EMBL/GenBank/DDBJ whole genome shotgun (WGS) entry which is preliminary data.</text>
</comment>